<evidence type="ECO:0000313" key="1">
    <source>
        <dbReference type="EMBL" id="GAA5051750.1"/>
    </source>
</evidence>
<comment type="caution">
    <text evidence="1">The sequence shown here is derived from an EMBL/GenBank/DDBJ whole genome shotgun (WGS) entry which is preliminary data.</text>
</comment>
<keyword evidence="2" id="KW-1185">Reference proteome</keyword>
<dbReference type="InterPro" id="IPR029063">
    <property type="entry name" value="SAM-dependent_MTases_sf"/>
</dbReference>
<dbReference type="InterPro" id="IPR008884">
    <property type="entry name" value="TylF_MeTrfase"/>
</dbReference>
<dbReference type="Gene3D" id="3.40.50.150">
    <property type="entry name" value="Vaccinia Virus protein VP39"/>
    <property type="match status" value="1"/>
</dbReference>
<dbReference type="SUPFAM" id="SSF53335">
    <property type="entry name" value="S-adenosyl-L-methionine-dependent methyltransferases"/>
    <property type="match status" value="1"/>
</dbReference>
<dbReference type="PANTHER" id="PTHR40036">
    <property type="entry name" value="MACROCIN O-METHYLTRANSFERASE"/>
    <property type="match status" value="1"/>
</dbReference>
<proteinExistence type="predicted"/>
<dbReference type="RefSeq" id="WP_345495297.1">
    <property type="nucleotide sequence ID" value="NZ_BAABJM010000002.1"/>
</dbReference>
<reference evidence="2" key="1">
    <citation type="journal article" date="2019" name="Int. J. Syst. Evol. Microbiol.">
        <title>The Global Catalogue of Microorganisms (GCM) 10K type strain sequencing project: providing services to taxonomists for standard genome sequencing and annotation.</title>
        <authorList>
            <consortium name="The Broad Institute Genomics Platform"/>
            <consortium name="The Broad Institute Genome Sequencing Center for Infectious Disease"/>
            <person name="Wu L."/>
            <person name="Ma J."/>
        </authorList>
    </citation>
    <scope>NUCLEOTIDE SEQUENCE [LARGE SCALE GENOMIC DNA]</scope>
    <source>
        <strain evidence="2">JCM 18298</strain>
    </source>
</reference>
<dbReference type="Pfam" id="PF13578">
    <property type="entry name" value="Methyltransf_24"/>
    <property type="match status" value="1"/>
</dbReference>
<gene>
    <name evidence="1" type="ORF">GCM10023318_23440</name>
</gene>
<dbReference type="Proteomes" id="UP001500603">
    <property type="component" value="Unassembled WGS sequence"/>
</dbReference>
<dbReference type="PANTHER" id="PTHR40036:SF1">
    <property type="entry name" value="MACROCIN O-METHYLTRANSFERASE"/>
    <property type="match status" value="1"/>
</dbReference>
<name>A0ABP9K7T9_9NOCA</name>
<organism evidence="1 2">
    <name type="scientific">Nocardia callitridis</name>
    <dbReference type="NCBI Taxonomy" id="648753"/>
    <lineage>
        <taxon>Bacteria</taxon>
        <taxon>Bacillati</taxon>
        <taxon>Actinomycetota</taxon>
        <taxon>Actinomycetes</taxon>
        <taxon>Mycobacteriales</taxon>
        <taxon>Nocardiaceae</taxon>
        <taxon>Nocardia</taxon>
    </lineage>
</organism>
<sequence length="257" mass="29415">MTEPTHTNPRRLPHESPQEKQVRERLTELLIETPIPPVYLIDNLPVYLRRHQLADLLTMDALYRLLPELPGVIMEFGVLHGRHLAILSALRSLYEPYNCFRRIIGFDTFTGFPDLSDIDQVSPSAAVGRFAVPPREVDHLREVLAVHESGDAVSHVERTFVIQGDVRETVPRYLAENPETIIGMAFFDLDLYEPTRELLEAIRPHLAKGSILAFDELGHPRWPGVTAALRETFGLDRVVLRQLPHREQPVIYLKWGE</sequence>
<evidence type="ECO:0008006" key="3">
    <source>
        <dbReference type="Google" id="ProtNLM"/>
    </source>
</evidence>
<protein>
    <recommendedName>
        <fullName evidence="3">dTDP-6-deoxy-L-hexose 3-O-methyltransferase</fullName>
    </recommendedName>
</protein>
<dbReference type="EMBL" id="BAABJM010000002">
    <property type="protein sequence ID" value="GAA5051750.1"/>
    <property type="molecule type" value="Genomic_DNA"/>
</dbReference>
<evidence type="ECO:0000313" key="2">
    <source>
        <dbReference type="Proteomes" id="UP001500603"/>
    </source>
</evidence>
<accession>A0ABP9K7T9</accession>